<keyword evidence="2" id="KW-1133">Transmembrane helix</keyword>
<dbReference type="EMBL" id="JABWDY010012654">
    <property type="protein sequence ID" value="KAF5198933.1"/>
    <property type="molecule type" value="Genomic_DNA"/>
</dbReference>
<dbReference type="AlphaFoldDB" id="A0A7J6WPP6"/>
<keyword evidence="1" id="KW-0175">Coiled coil</keyword>
<gene>
    <name evidence="3" type="ORF">FRX31_011480</name>
</gene>
<protein>
    <submittedName>
        <fullName evidence="3">Uncharacterized protein</fullName>
    </submittedName>
</protein>
<evidence type="ECO:0000256" key="1">
    <source>
        <dbReference type="SAM" id="Coils"/>
    </source>
</evidence>
<feature type="transmembrane region" description="Helical" evidence="2">
    <location>
        <begin position="201"/>
        <end position="221"/>
    </location>
</feature>
<evidence type="ECO:0000256" key="2">
    <source>
        <dbReference type="SAM" id="Phobius"/>
    </source>
</evidence>
<keyword evidence="2" id="KW-0812">Transmembrane</keyword>
<reference evidence="3 4" key="1">
    <citation type="submission" date="2020-06" db="EMBL/GenBank/DDBJ databases">
        <title>Transcriptomic and genomic resources for Thalictrum thalictroides and T. hernandezii: Facilitating candidate gene discovery in an emerging model plant lineage.</title>
        <authorList>
            <person name="Arias T."/>
            <person name="Riano-Pachon D.M."/>
            <person name="Di Stilio V.S."/>
        </authorList>
    </citation>
    <scope>NUCLEOTIDE SEQUENCE [LARGE SCALE GENOMIC DNA]</scope>
    <source>
        <strain evidence="4">cv. WT478/WT964</strain>
        <tissue evidence="3">Leaves</tissue>
    </source>
</reference>
<feature type="coiled-coil region" evidence="1">
    <location>
        <begin position="23"/>
        <end position="69"/>
    </location>
</feature>
<sequence>FFAIKYLDGNRWYRNENDIEDLKKKVEDDSVKQQKDIKALKKKVEVEAVTEMLEKLEFLENKKTKIIDQAMELDKWIVDIQNRLKDRMAFYTGLYAFLFPKGLLCSEWTDYVVTLIFCLVEASLLSVFTVKELRDIFNKHSILKAQNKKLQTGGTTVKSELLVLSNIEERVHRGRGRPINMSRIDTLDKAMEVELKFKSCYLLFSLLPFVSFVLCSGFGYFGSSP</sequence>
<accession>A0A7J6WPP6</accession>
<feature type="transmembrane region" description="Helical" evidence="2">
    <location>
        <begin position="111"/>
        <end position="130"/>
    </location>
</feature>
<dbReference type="Proteomes" id="UP000554482">
    <property type="component" value="Unassembled WGS sequence"/>
</dbReference>
<name>A0A7J6WPP6_THATH</name>
<proteinExistence type="predicted"/>
<evidence type="ECO:0000313" key="3">
    <source>
        <dbReference type="EMBL" id="KAF5198933.1"/>
    </source>
</evidence>
<keyword evidence="4" id="KW-1185">Reference proteome</keyword>
<evidence type="ECO:0000313" key="4">
    <source>
        <dbReference type="Proteomes" id="UP000554482"/>
    </source>
</evidence>
<organism evidence="3 4">
    <name type="scientific">Thalictrum thalictroides</name>
    <name type="common">Rue-anemone</name>
    <name type="synonym">Anemone thalictroides</name>
    <dbReference type="NCBI Taxonomy" id="46969"/>
    <lineage>
        <taxon>Eukaryota</taxon>
        <taxon>Viridiplantae</taxon>
        <taxon>Streptophyta</taxon>
        <taxon>Embryophyta</taxon>
        <taxon>Tracheophyta</taxon>
        <taxon>Spermatophyta</taxon>
        <taxon>Magnoliopsida</taxon>
        <taxon>Ranunculales</taxon>
        <taxon>Ranunculaceae</taxon>
        <taxon>Thalictroideae</taxon>
        <taxon>Thalictrum</taxon>
    </lineage>
</organism>
<comment type="caution">
    <text evidence="3">The sequence shown here is derived from an EMBL/GenBank/DDBJ whole genome shotgun (WGS) entry which is preliminary data.</text>
</comment>
<keyword evidence="2" id="KW-0472">Membrane</keyword>
<feature type="non-terminal residue" evidence="3">
    <location>
        <position position="1"/>
    </location>
</feature>